<evidence type="ECO:0000313" key="1">
    <source>
        <dbReference type="EMBL" id="VDP63010.1"/>
    </source>
</evidence>
<gene>
    <name evidence="1" type="ORF">SMTD_LOCUS13224</name>
</gene>
<reference evidence="1 2" key="1">
    <citation type="submission" date="2018-11" db="EMBL/GenBank/DDBJ databases">
        <authorList>
            <consortium name="Pathogen Informatics"/>
        </authorList>
    </citation>
    <scope>NUCLEOTIDE SEQUENCE [LARGE SCALE GENOMIC DNA]</scope>
    <source>
        <strain>Denwood</strain>
        <strain evidence="2">Zambia</strain>
    </source>
</reference>
<keyword evidence="2" id="KW-1185">Reference proteome</keyword>
<dbReference type="EMBL" id="UZAL01033273">
    <property type="protein sequence ID" value="VDP63010.1"/>
    <property type="molecule type" value="Genomic_DNA"/>
</dbReference>
<proteinExistence type="predicted"/>
<accession>A0A183PFT8</accession>
<dbReference type="AlphaFoldDB" id="A0A183PFT8"/>
<dbReference type="Proteomes" id="UP000269396">
    <property type="component" value="Unassembled WGS sequence"/>
</dbReference>
<organism evidence="1 2">
    <name type="scientific">Schistosoma mattheei</name>
    <dbReference type="NCBI Taxonomy" id="31246"/>
    <lineage>
        <taxon>Eukaryota</taxon>
        <taxon>Metazoa</taxon>
        <taxon>Spiralia</taxon>
        <taxon>Lophotrochozoa</taxon>
        <taxon>Platyhelminthes</taxon>
        <taxon>Trematoda</taxon>
        <taxon>Digenea</taxon>
        <taxon>Strigeidida</taxon>
        <taxon>Schistosomatoidea</taxon>
        <taxon>Schistosomatidae</taxon>
        <taxon>Schistosoma</taxon>
    </lineage>
</organism>
<sequence length="98" mass="11349">MTQRRKWWENIIINIIIKPVKDKKGNPITEIEEQRKRWVEQLNKQAPLNSSDIEAVPTDILMDVTQATIEEIWTVVRLIKSEKTAGPDKIKLEALVCA</sequence>
<name>A0A183PFT8_9TREM</name>
<evidence type="ECO:0000313" key="2">
    <source>
        <dbReference type="Proteomes" id="UP000269396"/>
    </source>
</evidence>
<protein>
    <submittedName>
        <fullName evidence="1">Uncharacterized protein</fullName>
    </submittedName>
</protein>